<evidence type="ECO:0000313" key="3">
    <source>
        <dbReference type="Proteomes" id="UP001194746"/>
    </source>
</evidence>
<reference evidence="2" key="1">
    <citation type="journal article" date="2019" name="Beilstein J. Org. Chem.">
        <title>Nanangenines: drimane sesquiterpenoids as the dominant metabolite cohort of a novel Australian fungus, Aspergillus nanangensis.</title>
        <authorList>
            <person name="Lacey H.J."/>
            <person name="Gilchrist C.L.M."/>
            <person name="Crombie A."/>
            <person name="Kalaitzis J.A."/>
            <person name="Vuong D."/>
            <person name="Rutledge P.J."/>
            <person name="Turner P."/>
            <person name="Pitt J.I."/>
            <person name="Lacey E."/>
            <person name="Chooi Y.H."/>
            <person name="Piggott A.M."/>
        </authorList>
    </citation>
    <scope>NUCLEOTIDE SEQUENCE</scope>
    <source>
        <strain evidence="2">MST-FP2251</strain>
    </source>
</reference>
<name>A0AAD4CDQ2_ASPNN</name>
<feature type="compositionally biased region" description="Basic and acidic residues" evidence="1">
    <location>
        <begin position="171"/>
        <end position="180"/>
    </location>
</feature>
<evidence type="ECO:0000313" key="2">
    <source>
        <dbReference type="EMBL" id="KAF9884570.1"/>
    </source>
</evidence>
<protein>
    <submittedName>
        <fullName evidence="2">Uncharacterized protein</fullName>
    </submittedName>
</protein>
<evidence type="ECO:0000256" key="1">
    <source>
        <dbReference type="SAM" id="MobiDB-lite"/>
    </source>
</evidence>
<accession>A0AAD4CDQ2</accession>
<reference evidence="2" key="2">
    <citation type="submission" date="2020-02" db="EMBL/GenBank/DDBJ databases">
        <authorList>
            <person name="Gilchrist C.L.M."/>
            <person name="Chooi Y.-H."/>
        </authorList>
    </citation>
    <scope>NUCLEOTIDE SEQUENCE</scope>
    <source>
        <strain evidence="2">MST-FP2251</strain>
    </source>
</reference>
<gene>
    <name evidence="2" type="ORF">FE257_001454</name>
</gene>
<organism evidence="2 3">
    <name type="scientific">Aspergillus nanangensis</name>
    <dbReference type="NCBI Taxonomy" id="2582783"/>
    <lineage>
        <taxon>Eukaryota</taxon>
        <taxon>Fungi</taxon>
        <taxon>Dikarya</taxon>
        <taxon>Ascomycota</taxon>
        <taxon>Pezizomycotina</taxon>
        <taxon>Eurotiomycetes</taxon>
        <taxon>Eurotiomycetidae</taxon>
        <taxon>Eurotiales</taxon>
        <taxon>Aspergillaceae</taxon>
        <taxon>Aspergillus</taxon>
        <taxon>Aspergillus subgen. Circumdati</taxon>
    </lineage>
</organism>
<dbReference type="Proteomes" id="UP001194746">
    <property type="component" value="Unassembled WGS sequence"/>
</dbReference>
<keyword evidence="3" id="KW-1185">Reference proteome</keyword>
<dbReference type="AlphaFoldDB" id="A0AAD4CDQ2"/>
<sequence length="212" mass="23628">MSHALREETQDIGGARDANQLDPGLCPPAPLLYLLYNLSPVGLGMWELRQNIFNYLAHRVGIFFLLASLAVSDARCVLVYIMPDPCRKGPRGVAGKDTGRCTPPCDLILNTIRINRSAASHPRGALTIGVRVTSFYATTRLSGWPKRPRKDDQRWRTFSCRDRFSDSFGDVDKSRCEHRSTTITSARRRPKPVGGSTPRTPRPLSFARCSKA</sequence>
<comment type="caution">
    <text evidence="2">The sequence shown here is derived from an EMBL/GenBank/DDBJ whole genome shotgun (WGS) entry which is preliminary data.</text>
</comment>
<proteinExistence type="predicted"/>
<feature type="region of interest" description="Disordered" evidence="1">
    <location>
        <begin position="171"/>
        <end position="212"/>
    </location>
</feature>
<dbReference type="EMBL" id="VCAU01000118">
    <property type="protein sequence ID" value="KAF9884570.1"/>
    <property type="molecule type" value="Genomic_DNA"/>
</dbReference>